<dbReference type="EMBL" id="CM023481">
    <property type="protein sequence ID" value="KAH6946910.1"/>
    <property type="molecule type" value="Genomic_DNA"/>
</dbReference>
<sequence length="140" mass="16307">MPRCFVTGCRSGYDSTKCAAEKRHFFKPPVDESRLQLWRRAIPRSDKELTSACAVCDLHFQEEDIVKDFVHKVHGEVVLIPRDKWALQEHAVPRIFPNCPKYLSKPAKKRKAPTVRVPALPKRQKKTRRRRSCDIELLCL</sequence>
<name>A0ACB7TIN4_HYAAI</name>
<evidence type="ECO:0000313" key="2">
    <source>
        <dbReference type="Proteomes" id="UP000821845"/>
    </source>
</evidence>
<dbReference type="Proteomes" id="UP000821845">
    <property type="component" value="Chromosome 1"/>
</dbReference>
<accession>A0ACB7TIN4</accession>
<proteinExistence type="predicted"/>
<protein>
    <submittedName>
        <fullName evidence="1">Uncharacterized protein</fullName>
    </submittedName>
</protein>
<keyword evidence="2" id="KW-1185">Reference proteome</keyword>
<evidence type="ECO:0000313" key="1">
    <source>
        <dbReference type="EMBL" id="KAH6946910.1"/>
    </source>
</evidence>
<reference evidence="1" key="1">
    <citation type="submission" date="2020-05" db="EMBL/GenBank/DDBJ databases">
        <title>Large-scale comparative analyses of tick genomes elucidate their genetic diversity and vector capacities.</title>
        <authorList>
            <person name="Jia N."/>
            <person name="Wang J."/>
            <person name="Shi W."/>
            <person name="Du L."/>
            <person name="Sun Y."/>
            <person name="Zhan W."/>
            <person name="Jiang J."/>
            <person name="Wang Q."/>
            <person name="Zhang B."/>
            <person name="Ji P."/>
            <person name="Sakyi L.B."/>
            <person name="Cui X."/>
            <person name="Yuan T."/>
            <person name="Jiang B."/>
            <person name="Yang W."/>
            <person name="Lam T.T.-Y."/>
            <person name="Chang Q."/>
            <person name="Ding S."/>
            <person name="Wang X."/>
            <person name="Zhu J."/>
            <person name="Ruan X."/>
            <person name="Zhao L."/>
            <person name="Wei J."/>
            <person name="Que T."/>
            <person name="Du C."/>
            <person name="Cheng J."/>
            <person name="Dai P."/>
            <person name="Han X."/>
            <person name="Huang E."/>
            <person name="Gao Y."/>
            <person name="Liu J."/>
            <person name="Shao H."/>
            <person name="Ye R."/>
            <person name="Li L."/>
            <person name="Wei W."/>
            <person name="Wang X."/>
            <person name="Wang C."/>
            <person name="Yang T."/>
            <person name="Huo Q."/>
            <person name="Li W."/>
            <person name="Guo W."/>
            <person name="Chen H."/>
            <person name="Zhou L."/>
            <person name="Ni X."/>
            <person name="Tian J."/>
            <person name="Zhou Y."/>
            <person name="Sheng Y."/>
            <person name="Liu T."/>
            <person name="Pan Y."/>
            <person name="Xia L."/>
            <person name="Li J."/>
            <person name="Zhao F."/>
            <person name="Cao W."/>
        </authorList>
    </citation>
    <scope>NUCLEOTIDE SEQUENCE</scope>
    <source>
        <strain evidence="1">Hyas-2018</strain>
    </source>
</reference>
<organism evidence="1 2">
    <name type="scientific">Hyalomma asiaticum</name>
    <name type="common">Tick</name>
    <dbReference type="NCBI Taxonomy" id="266040"/>
    <lineage>
        <taxon>Eukaryota</taxon>
        <taxon>Metazoa</taxon>
        <taxon>Ecdysozoa</taxon>
        <taxon>Arthropoda</taxon>
        <taxon>Chelicerata</taxon>
        <taxon>Arachnida</taxon>
        <taxon>Acari</taxon>
        <taxon>Parasitiformes</taxon>
        <taxon>Ixodida</taxon>
        <taxon>Ixodoidea</taxon>
        <taxon>Ixodidae</taxon>
        <taxon>Hyalomminae</taxon>
        <taxon>Hyalomma</taxon>
    </lineage>
</organism>
<comment type="caution">
    <text evidence="1">The sequence shown here is derived from an EMBL/GenBank/DDBJ whole genome shotgun (WGS) entry which is preliminary data.</text>
</comment>
<gene>
    <name evidence="1" type="ORF">HPB50_016132</name>
</gene>